<keyword evidence="3 5" id="KW-1133">Transmembrane helix</keyword>
<dbReference type="GO" id="GO:0016740">
    <property type="term" value="F:transferase activity"/>
    <property type="evidence" value="ECO:0007669"/>
    <property type="project" value="UniProtKB-ARBA"/>
</dbReference>
<dbReference type="Proteomes" id="UP000503004">
    <property type="component" value="Chromosome"/>
</dbReference>
<dbReference type="Gene3D" id="1.20.120.1630">
    <property type="match status" value="1"/>
</dbReference>
<keyword evidence="7" id="KW-1185">Reference proteome</keyword>
<evidence type="ECO:0000313" key="6">
    <source>
        <dbReference type="EMBL" id="QJD30904.1"/>
    </source>
</evidence>
<reference evidence="7" key="1">
    <citation type="submission" date="2019-12" db="EMBL/GenBank/DDBJ databases">
        <authorList>
            <person name="Awala S.I."/>
            <person name="Rhee S.K."/>
        </authorList>
    </citation>
    <scope>NUCLEOTIDE SEQUENCE [LARGE SCALE GENOMIC DNA]</scope>
    <source>
        <strain evidence="7">IM1</strain>
    </source>
</reference>
<evidence type="ECO:0000256" key="2">
    <source>
        <dbReference type="ARBA" id="ARBA00022692"/>
    </source>
</evidence>
<feature type="transmembrane region" description="Helical" evidence="5">
    <location>
        <begin position="210"/>
        <end position="228"/>
    </location>
</feature>
<dbReference type="InterPro" id="IPR007318">
    <property type="entry name" value="Phopholipid_MeTrfase"/>
</dbReference>
<organism evidence="6 7">
    <name type="scientific">Methylococcus geothermalis</name>
    <dbReference type="NCBI Taxonomy" id="2681310"/>
    <lineage>
        <taxon>Bacteria</taxon>
        <taxon>Pseudomonadati</taxon>
        <taxon>Pseudomonadota</taxon>
        <taxon>Gammaproteobacteria</taxon>
        <taxon>Methylococcales</taxon>
        <taxon>Methylococcaceae</taxon>
        <taxon>Methylococcus</taxon>
    </lineage>
</organism>
<dbReference type="GO" id="GO:0012505">
    <property type="term" value="C:endomembrane system"/>
    <property type="evidence" value="ECO:0007669"/>
    <property type="project" value="UniProtKB-SubCell"/>
</dbReference>
<evidence type="ECO:0000256" key="5">
    <source>
        <dbReference type="SAM" id="Phobius"/>
    </source>
</evidence>
<evidence type="ECO:0000256" key="4">
    <source>
        <dbReference type="ARBA" id="ARBA00023136"/>
    </source>
</evidence>
<dbReference type="PANTHER" id="PTHR12714">
    <property type="entry name" value="PROTEIN-S ISOPRENYLCYSTEINE O-METHYLTRANSFERASE"/>
    <property type="match status" value="1"/>
</dbReference>
<keyword evidence="4 5" id="KW-0472">Membrane</keyword>
<evidence type="ECO:0000313" key="7">
    <source>
        <dbReference type="Proteomes" id="UP000503004"/>
    </source>
</evidence>
<dbReference type="EMBL" id="CP046565">
    <property type="protein sequence ID" value="QJD30904.1"/>
    <property type="molecule type" value="Genomic_DNA"/>
</dbReference>
<gene>
    <name evidence="6" type="ORF">GNH96_13655</name>
</gene>
<dbReference type="PANTHER" id="PTHR12714:SF11">
    <property type="entry name" value="PROTEIN C-TERMINAL S-ISOPRENYLCYSTEINE CARBOXYL O-METHYLTRANSFERASE"/>
    <property type="match status" value="1"/>
</dbReference>
<feature type="transmembrane region" description="Helical" evidence="5">
    <location>
        <begin position="56"/>
        <end position="73"/>
    </location>
</feature>
<evidence type="ECO:0000256" key="1">
    <source>
        <dbReference type="ARBA" id="ARBA00004127"/>
    </source>
</evidence>
<name>A0A858QB26_9GAMM</name>
<feature type="transmembrane region" description="Helical" evidence="5">
    <location>
        <begin position="131"/>
        <end position="158"/>
    </location>
</feature>
<protein>
    <submittedName>
        <fullName evidence="6">DUF1295 domain-containing protein</fullName>
    </submittedName>
</protein>
<dbReference type="AlphaFoldDB" id="A0A858QB26"/>
<evidence type="ECO:0000256" key="3">
    <source>
        <dbReference type="ARBA" id="ARBA00022989"/>
    </source>
</evidence>
<accession>A0A858QB26</accession>
<proteinExistence type="predicted"/>
<dbReference type="RefSeq" id="WP_169604181.1">
    <property type="nucleotide sequence ID" value="NZ_CP046565.1"/>
</dbReference>
<feature type="transmembrane region" description="Helical" evidence="5">
    <location>
        <begin position="21"/>
        <end position="44"/>
    </location>
</feature>
<dbReference type="Pfam" id="PF04191">
    <property type="entry name" value="PEMT"/>
    <property type="match status" value="1"/>
</dbReference>
<sequence>MTTLPESKPSQSPADWLKSAAWLFYLAVGLEILFMISPAALYFYSLYGPALNALDHFWATAWLTQFFLPHISTTRSLLLNALPGIGGFLATVGAVWFLAAAGQLYWSKFHRRGLVTTGLYGLSRHPQYTGLALFGLGALLLWPRFLVLIAYVAMLFLYRALAALEERRCVEAFGEAYRDYQARTRPILPIAPESLGVRWVEIARTRLGRIPALPIVATALAVVIALGLREYALTQITAFYENHSAVLSPALLSDRELRSAYRTALADAGVWQAITSTGTAPLVVHVLPQEWYLADLPLDAEPMSGGHHTPATFDRRHYKLLFSRARTHEPRAVGKDIIRSAHGLNPFLLASVDIAAGTVSIVETPPAYVRWGDIPTPLF</sequence>
<comment type="subcellular location">
    <subcellularLocation>
        <location evidence="1">Endomembrane system</location>
        <topology evidence="1">Multi-pass membrane protein</topology>
    </subcellularLocation>
</comment>
<keyword evidence="2 5" id="KW-0812">Transmembrane</keyword>
<dbReference type="KEGG" id="metu:GNH96_13655"/>
<feature type="transmembrane region" description="Helical" evidence="5">
    <location>
        <begin position="85"/>
        <end position="106"/>
    </location>
</feature>